<organism evidence="1 2">
    <name type="scientific">Orientia tsutsugamushi str. Gilliam</name>
    <dbReference type="NCBI Taxonomy" id="1359184"/>
    <lineage>
        <taxon>Bacteria</taxon>
        <taxon>Pseudomonadati</taxon>
        <taxon>Pseudomonadota</taxon>
        <taxon>Alphaproteobacteria</taxon>
        <taxon>Rickettsiales</taxon>
        <taxon>Rickettsiaceae</taxon>
        <taxon>Rickettsieae</taxon>
        <taxon>Orientia</taxon>
    </lineage>
</organism>
<protein>
    <submittedName>
        <fullName evidence="1">Uncharacterized protein</fullName>
    </submittedName>
</protein>
<sequence>MGAAYPYDLRKQVMKLIEKYMIGKNYKKKQKL</sequence>
<gene>
    <name evidence="1" type="ORF">OTSGILL_1004</name>
</gene>
<name>A0A0F3MBH0_ORITS</name>
<evidence type="ECO:0000313" key="1">
    <source>
        <dbReference type="EMBL" id="KJV53108.1"/>
    </source>
</evidence>
<evidence type="ECO:0000313" key="2">
    <source>
        <dbReference type="Proteomes" id="UP000033769"/>
    </source>
</evidence>
<dbReference type="EMBL" id="LANO01000012">
    <property type="protein sequence ID" value="KJV53108.1"/>
    <property type="molecule type" value="Genomic_DNA"/>
</dbReference>
<reference evidence="1 2" key="1">
    <citation type="submission" date="2015-02" db="EMBL/GenBank/DDBJ databases">
        <title>Genome Sequencing of Rickettsiales.</title>
        <authorList>
            <person name="Daugherty S.C."/>
            <person name="Su Q."/>
            <person name="Abolude K."/>
            <person name="Beier-Sexton M."/>
            <person name="Carlyon J.A."/>
            <person name="Carter R."/>
            <person name="Day N.P."/>
            <person name="Dumler S.J."/>
            <person name="Dyachenko V."/>
            <person name="Godinez A."/>
            <person name="Kurtti T.J."/>
            <person name="Lichay M."/>
            <person name="Mullins K.E."/>
            <person name="Ott S."/>
            <person name="Pappas-Brown V."/>
            <person name="Paris D.H."/>
            <person name="Patel P."/>
            <person name="Richards A.L."/>
            <person name="Sadzewicz L."/>
            <person name="Sears K."/>
            <person name="Seidman D."/>
            <person name="Sengamalay N."/>
            <person name="Stenos J."/>
            <person name="Tallon L.J."/>
            <person name="Vincent G."/>
            <person name="Fraser C.M."/>
            <person name="Munderloh U."/>
            <person name="Dunning-Hotopp J.C."/>
        </authorList>
    </citation>
    <scope>NUCLEOTIDE SEQUENCE [LARGE SCALE GENOMIC DNA]</scope>
    <source>
        <strain evidence="1 2">Gilliam</strain>
    </source>
</reference>
<accession>A0A0F3MBH0</accession>
<comment type="caution">
    <text evidence="1">The sequence shown here is derived from an EMBL/GenBank/DDBJ whole genome shotgun (WGS) entry which is preliminary data.</text>
</comment>
<dbReference type="PATRIC" id="fig|1359184.3.peg.254"/>
<proteinExistence type="predicted"/>
<dbReference type="AlphaFoldDB" id="A0A0F3MBH0"/>
<dbReference type="Proteomes" id="UP000033769">
    <property type="component" value="Unassembled WGS sequence"/>
</dbReference>